<evidence type="ECO:0000259" key="9">
    <source>
        <dbReference type="PROSITE" id="PS50104"/>
    </source>
</evidence>
<dbReference type="GO" id="GO:0061809">
    <property type="term" value="F:NAD+ nucleosidase activity, cyclic ADP-ribose generating"/>
    <property type="evidence" value="ECO:0007669"/>
    <property type="project" value="UniProtKB-EC"/>
</dbReference>
<feature type="compositionally biased region" description="Low complexity" evidence="8">
    <location>
        <begin position="1138"/>
        <end position="1170"/>
    </location>
</feature>
<evidence type="ECO:0000256" key="1">
    <source>
        <dbReference type="ARBA" id="ARBA00011982"/>
    </source>
</evidence>
<reference evidence="11" key="1">
    <citation type="journal article" date="2016" name="Proc. Natl. Acad. Sci. U.S.A.">
        <title>Chromosome-level assembly of Arabidopsis thaliana Ler reveals the extent of translocation and inversion polymorphisms.</title>
        <authorList>
            <person name="Zapata L."/>
            <person name="Ding J."/>
            <person name="Willing E.M."/>
            <person name="Hartwig B."/>
            <person name="Bezdan D."/>
            <person name="Jiao W.B."/>
            <person name="Patel V."/>
            <person name="Velikkakam James G."/>
            <person name="Koornneef M."/>
            <person name="Ossowski S."/>
            <person name="Schneeberger K."/>
        </authorList>
    </citation>
    <scope>NUCLEOTIDE SEQUENCE [LARGE SCALE GENOMIC DNA]</scope>
    <source>
        <strain evidence="11">cv. Landsberg erecta</strain>
    </source>
</reference>
<dbReference type="SUPFAM" id="SSF52200">
    <property type="entry name" value="Toll/Interleukin receptor TIR domain"/>
    <property type="match status" value="1"/>
</dbReference>
<evidence type="ECO:0000256" key="5">
    <source>
        <dbReference type="ARBA" id="ARBA00023027"/>
    </source>
</evidence>
<dbReference type="InterPro" id="IPR044974">
    <property type="entry name" value="Disease_R_plants"/>
</dbReference>
<dbReference type="Gene3D" id="3.40.50.300">
    <property type="entry name" value="P-loop containing nucleotide triphosphate hydrolases"/>
    <property type="match status" value="1"/>
</dbReference>
<feature type="domain" description="TIR" evidence="9">
    <location>
        <begin position="13"/>
        <end position="176"/>
    </location>
</feature>
<evidence type="ECO:0000256" key="3">
    <source>
        <dbReference type="ARBA" id="ARBA00022737"/>
    </source>
</evidence>
<keyword evidence="5" id="KW-0520">NAD</keyword>
<dbReference type="Proteomes" id="UP000078284">
    <property type="component" value="Chromosome 4"/>
</dbReference>
<dbReference type="InterPro" id="IPR042197">
    <property type="entry name" value="Apaf_helical"/>
</dbReference>
<keyword evidence="7" id="KW-0175">Coiled coil</keyword>
<protein>
    <recommendedName>
        <fullName evidence="1">ADP-ribosyl cyclase/cyclic ADP-ribose hydrolase</fullName>
        <ecNumber evidence="1">3.2.2.6</ecNumber>
    </recommendedName>
</protein>
<dbReference type="PANTHER" id="PTHR11017">
    <property type="entry name" value="LEUCINE-RICH REPEAT-CONTAINING PROTEIN"/>
    <property type="match status" value="1"/>
</dbReference>
<dbReference type="Pfam" id="PF01582">
    <property type="entry name" value="TIR"/>
    <property type="match status" value="1"/>
</dbReference>
<accession>A0A178V232</accession>
<dbReference type="PANTHER" id="PTHR11017:SF489">
    <property type="entry name" value="ADP-RIBOSYL CYCLASE_CYCLIC ADP-RIBOSE HYDROLASE"/>
    <property type="match status" value="1"/>
</dbReference>
<dbReference type="Pfam" id="PF20160">
    <property type="entry name" value="C-JID"/>
    <property type="match status" value="1"/>
</dbReference>
<dbReference type="Pfam" id="PF07725">
    <property type="entry name" value="LRR_3"/>
    <property type="match status" value="1"/>
</dbReference>
<dbReference type="InterPro" id="IPR000157">
    <property type="entry name" value="TIR_dom"/>
</dbReference>
<dbReference type="EC" id="3.2.2.6" evidence="1"/>
<feature type="coiled-coil region" evidence="7">
    <location>
        <begin position="198"/>
        <end position="225"/>
    </location>
</feature>
<dbReference type="FunFam" id="1.10.8.430:FF:000002">
    <property type="entry name" value="Disease resistance protein (TIR-NBS-LRR class)"/>
    <property type="match status" value="1"/>
</dbReference>
<evidence type="ECO:0000313" key="11">
    <source>
        <dbReference type="Proteomes" id="UP000078284"/>
    </source>
</evidence>
<evidence type="ECO:0000256" key="2">
    <source>
        <dbReference type="ARBA" id="ARBA00022614"/>
    </source>
</evidence>
<keyword evidence="4" id="KW-0378">Hydrolase</keyword>
<dbReference type="AlphaFoldDB" id="A0A178V232"/>
<proteinExistence type="predicted"/>
<dbReference type="FunFam" id="3.80.10.10:FF:000568">
    <property type="entry name" value="Disease resistance protein RPS4"/>
    <property type="match status" value="1"/>
</dbReference>
<dbReference type="FunFam" id="3.40.50.10140:FF:000007">
    <property type="entry name" value="Disease resistance protein (TIR-NBS-LRR class)"/>
    <property type="match status" value="1"/>
</dbReference>
<comment type="catalytic activity">
    <reaction evidence="6">
        <text>NAD(+) + H2O = ADP-D-ribose + nicotinamide + H(+)</text>
        <dbReference type="Rhea" id="RHEA:16301"/>
        <dbReference type="ChEBI" id="CHEBI:15377"/>
        <dbReference type="ChEBI" id="CHEBI:15378"/>
        <dbReference type="ChEBI" id="CHEBI:17154"/>
        <dbReference type="ChEBI" id="CHEBI:57540"/>
        <dbReference type="ChEBI" id="CHEBI:57967"/>
        <dbReference type="EC" id="3.2.2.6"/>
    </reaction>
    <physiologicalReaction direction="left-to-right" evidence="6">
        <dbReference type="Rhea" id="RHEA:16302"/>
    </physiologicalReaction>
</comment>
<dbReference type="GO" id="GO:0043531">
    <property type="term" value="F:ADP binding"/>
    <property type="evidence" value="ECO:0007669"/>
    <property type="project" value="InterPro"/>
</dbReference>
<organism evidence="10 11">
    <name type="scientific">Arabidopsis thaliana</name>
    <name type="common">Mouse-ear cress</name>
    <dbReference type="NCBI Taxonomy" id="3702"/>
    <lineage>
        <taxon>Eukaryota</taxon>
        <taxon>Viridiplantae</taxon>
        <taxon>Streptophyta</taxon>
        <taxon>Embryophyta</taxon>
        <taxon>Tracheophyta</taxon>
        <taxon>Spermatophyta</taxon>
        <taxon>Magnoliopsida</taxon>
        <taxon>eudicotyledons</taxon>
        <taxon>Gunneridae</taxon>
        <taxon>Pentapetalae</taxon>
        <taxon>rosids</taxon>
        <taxon>malvids</taxon>
        <taxon>Brassicales</taxon>
        <taxon>Brassicaceae</taxon>
        <taxon>Camelineae</taxon>
        <taxon>Arabidopsis</taxon>
    </lineage>
</organism>
<evidence type="ECO:0000256" key="8">
    <source>
        <dbReference type="SAM" id="MobiDB-lite"/>
    </source>
</evidence>
<evidence type="ECO:0000256" key="6">
    <source>
        <dbReference type="ARBA" id="ARBA00047304"/>
    </source>
</evidence>
<keyword evidence="3" id="KW-0677">Repeat</keyword>
<name>A0A178V232_ARATH</name>
<dbReference type="SMART" id="SM00255">
    <property type="entry name" value="TIR"/>
    <property type="match status" value="1"/>
</dbReference>
<feature type="region of interest" description="Disordered" evidence="8">
    <location>
        <begin position="1134"/>
        <end position="1189"/>
    </location>
</feature>
<dbReference type="EMBL" id="LUHQ01000004">
    <property type="protein sequence ID" value="OAO99102.1"/>
    <property type="molecule type" value="Genomic_DNA"/>
</dbReference>
<dbReference type="PRINTS" id="PR00364">
    <property type="entry name" value="DISEASERSIST"/>
</dbReference>
<dbReference type="SUPFAM" id="SSF52058">
    <property type="entry name" value="L domain-like"/>
    <property type="match status" value="1"/>
</dbReference>
<dbReference type="ExpressionAtlas" id="A0A178V232">
    <property type="expression patterns" value="baseline and differential"/>
</dbReference>
<dbReference type="InterPro" id="IPR045344">
    <property type="entry name" value="C-JID"/>
</dbReference>
<dbReference type="SUPFAM" id="SSF52540">
    <property type="entry name" value="P-loop containing nucleoside triphosphate hydrolases"/>
    <property type="match status" value="1"/>
</dbReference>
<dbReference type="Gene3D" id="3.40.50.10140">
    <property type="entry name" value="Toll/interleukin-1 receptor homology (TIR) domain"/>
    <property type="match status" value="1"/>
</dbReference>
<gene>
    <name evidence="10" type="ordered locus">AXX17_At4g22970</name>
</gene>
<dbReference type="InterPro" id="IPR011713">
    <property type="entry name" value="Leu-rich_rpt_3"/>
</dbReference>
<dbReference type="InterPro" id="IPR002182">
    <property type="entry name" value="NB-ARC"/>
</dbReference>
<dbReference type="Gene3D" id="3.80.10.10">
    <property type="entry name" value="Ribonuclease Inhibitor"/>
    <property type="match status" value="2"/>
</dbReference>
<comment type="caution">
    <text evidence="10">The sequence shown here is derived from an EMBL/GenBank/DDBJ whole genome shotgun (WGS) entry which is preliminary data.</text>
</comment>
<dbReference type="PROSITE" id="PS50104">
    <property type="entry name" value="TIR"/>
    <property type="match status" value="1"/>
</dbReference>
<evidence type="ECO:0000256" key="4">
    <source>
        <dbReference type="ARBA" id="ARBA00022801"/>
    </source>
</evidence>
<dbReference type="Gene3D" id="1.10.8.430">
    <property type="entry name" value="Helical domain of apoptotic protease-activating factors"/>
    <property type="match status" value="1"/>
</dbReference>
<dbReference type="FunFam" id="3.80.10.10:FF:000386">
    <property type="entry name" value="Disease resistance protein RPS4"/>
    <property type="match status" value="1"/>
</dbReference>
<dbReference type="InterPro" id="IPR027417">
    <property type="entry name" value="P-loop_NTPase"/>
</dbReference>
<dbReference type="Pfam" id="PF00931">
    <property type="entry name" value="NB-ARC"/>
    <property type="match status" value="1"/>
</dbReference>
<dbReference type="GO" id="GO:0002758">
    <property type="term" value="P:innate immune response-activating signaling pathway"/>
    <property type="evidence" value="ECO:0007669"/>
    <property type="project" value="UniProtKB-ARBA"/>
</dbReference>
<dbReference type="InterPro" id="IPR035897">
    <property type="entry name" value="Toll_tir_struct_dom_sf"/>
</dbReference>
<evidence type="ECO:0000256" key="7">
    <source>
        <dbReference type="SAM" id="Coils"/>
    </source>
</evidence>
<keyword evidence="2" id="KW-0433">Leucine-rich repeat</keyword>
<dbReference type="GO" id="GO:0006952">
    <property type="term" value="P:defense response"/>
    <property type="evidence" value="ECO:0007669"/>
    <property type="project" value="InterPro"/>
</dbReference>
<sequence>MATSSSVVSSVPQQHQVFLNFRGDELRNNFVSHLDKALRGKQINVFIDEAVEKGENLDNLFKEIEKSRIALAIISQKYTESKWCLNELVKMKELEGKLVTIPIFYNVEPATVRYQKEAFGAALTKTQENDSDGQMKKWKEALTYVSLLVGFPFNSKSKEKETTLIDKIVDDVLQKLSKIPAEESTSGSVDQGRGEEVEEAKADKISGLNQRLKELEEKVAITGDKRDETRIVEVVGMPGIGKSTLLKAFYETWKTRFLSSALLQNISELVKAMGLGRLTGMLLKELLPDENIDEETYEPYKEKLLKNTVFIVLDGISDETHIQKLLKDHRKWAKKGSKIVIARRAVTRDLLHEDSMVRYTYFVPLLSHRDGLNHFCHYAFRPFAAHQNNKEAFMKESKEFVRYARGHPLILKLLGEELREKSLSYWEEKLKSLPKSLSQNIRDRVLQVTYDELSQVQKDAFLDIACFRSHDLVYVKSLLDSSGPAFSKATVTIDALKDMFMIYISDSRVEMHDLLYTFAMELGPEARDDDGRGRHRIWHHHNQDNKGRLNRLLKRPGGSTSVRSFFLDMYVMKTDVTLGTDYLKNMRNLRYLKFYSSHCPQECTPKENIHIPGELELPLEEVRCLHWLNFPKDELPQDFIPKNLVDLKLPYSKIRQIWREEKDAPKLRWVDLNHSSKLENLSGLSQALNLERLNLEGCTALKTLLLGPENMASLVFLNLKGCTGLESLPKINLRSLKTLILSNCSNLEEFWVISETLYTLYLDGTAIKTLPQDMVKLTSLVKLYMKDCEMLVKLPEEFDKLKVLQELVCSGCKRLSSLPDVMKNMQCLQILLLDGTAITKIPHISSLERLCLSRNEKISCLSNDIRLLSQLKWLDLKYCTKLVSIPELPTNLQCLDANGCESLTTVANPLATHLPTEQIHSTFIFTNCDKLDRTAKEVITAYAQRKCQMLSDALKRWNEGFVPEALFSTCFPGCEVPSWFCHEAVGSVLKLNLLPHWNENRFVGIALCAVVGSLPNGQEQTNSCSVTCTFNIASKDSKKGDPYKISFDRLVGRWNKHGNKLDKKGNKLKKTESDHVFICYTRCSNNIKCLEDQHSGTCTPTEAFLEFGVTDKESRLEVLKCGLRLVYASDEPQKTNSDMDLSLSSSDSTPTRNGSSNTTTSSGSVSTNTIGEEDSNILHEAQSQNGRGL</sequence>
<evidence type="ECO:0000313" key="10">
    <source>
        <dbReference type="EMBL" id="OAO99102.1"/>
    </source>
</evidence>
<dbReference type="InterPro" id="IPR032675">
    <property type="entry name" value="LRR_dom_sf"/>
</dbReference>